<comment type="caution">
    <text evidence="5">The sequence shown here is derived from an EMBL/GenBank/DDBJ whole genome shotgun (WGS) entry which is preliminary data.</text>
</comment>
<evidence type="ECO:0000256" key="3">
    <source>
        <dbReference type="ARBA" id="ARBA00023002"/>
    </source>
</evidence>
<dbReference type="InterPro" id="IPR029479">
    <property type="entry name" value="Nitroreductase"/>
</dbReference>
<organism evidence="5 6">
    <name type="scientific">Methanolobus halotolerans</name>
    <dbReference type="NCBI Taxonomy" id="2052935"/>
    <lineage>
        <taxon>Archaea</taxon>
        <taxon>Methanobacteriati</taxon>
        <taxon>Methanobacteriota</taxon>
        <taxon>Stenosarchaea group</taxon>
        <taxon>Methanomicrobia</taxon>
        <taxon>Methanosarcinales</taxon>
        <taxon>Methanosarcinaceae</taxon>
        <taxon>Methanolobus</taxon>
    </lineage>
</organism>
<dbReference type="PANTHER" id="PTHR23026">
    <property type="entry name" value="NADPH NITROREDUCTASE"/>
    <property type="match status" value="1"/>
</dbReference>
<dbReference type="Gene3D" id="3.40.109.10">
    <property type="entry name" value="NADH Oxidase"/>
    <property type="match status" value="1"/>
</dbReference>
<keyword evidence="2" id="KW-0288">FMN</keyword>
<gene>
    <name evidence="5" type="ORF">CUN85_05170</name>
</gene>
<evidence type="ECO:0000259" key="4">
    <source>
        <dbReference type="Pfam" id="PF00881"/>
    </source>
</evidence>
<dbReference type="InterPro" id="IPR050627">
    <property type="entry name" value="Nitroreductase/BluB"/>
</dbReference>
<protein>
    <submittedName>
        <fullName evidence="5">Nitroreductase</fullName>
    </submittedName>
</protein>
<evidence type="ECO:0000256" key="1">
    <source>
        <dbReference type="ARBA" id="ARBA00022630"/>
    </source>
</evidence>
<keyword evidence="3" id="KW-0560">Oxidoreductase</keyword>
<accession>A0A4E0Q6K6</accession>
<keyword evidence="6" id="KW-1185">Reference proteome</keyword>
<evidence type="ECO:0000313" key="5">
    <source>
        <dbReference type="EMBL" id="TGC09753.1"/>
    </source>
</evidence>
<dbReference type="CDD" id="cd02136">
    <property type="entry name" value="PnbA_NfnB-like"/>
    <property type="match status" value="1"/>
</dbReference>
<evidence type="ECO:0000313" key="6">
    <source>
        <dbReference type="Proteomes" id="UP000297295"/>
    </source>
</evidence>
<dbReference type="SUPFAM" id="SSF55469">
    <property type="entry name" value="FMN-dependent nitroreductase-like"/>
    <property type="match status" value="1"/>
</dbReference>
<sequence>MVGEENDIIRNIKTRRSVRDYVDKQVSEDSINKIIDAGIHAPTGFGSEPWFFVVVQNREMMTRMSDYCKPKLLAQLEDVPNDNIADFKKMLKQEEFDIFYGAPVLVIVLGSNAGFTTDYDCAMCAQNMMLAAHSMGIGSCWVGTACFIQDNVEFMSELGIPYDYRVIAPIVFGYEGKVRERPPRQEPEVVWIH</sequence>
<feature type="domain" description="Nitroreductase" evidence="4">
    <location>
        <begin position="12"/>
        <end position="174"/>
    </location>
</feature>
<dbReference type="EMBL" id="PGGK01000004">
    <property type="protein sequence ID" value="TGC09753.1"/>
    <property type="molecule type" value="Genomic_DNA"/>
</dbReference>
<dbReference type="Pfam" id="PF00881">
    <property type="entry name" value="Nitroreductase"/>
    <property type="match status" value="1"/>
</dbReference>
<dbReference type="AlphaFoldDB" id="A0A4E0Q6K6"/>
<proteinExistence type="predicted"/>
<evidence type="ECO:0000256" key="2">
    <source>
        <dbReference type="ARBA" id="ARBA00022643"/>
    </source>
</evidence>
<dbReference type="Proteomes" id="UP000297295">
    <property type="component" value="Unassembled WGS sequence"/>
</dbReference>
<reference evidence="5 6" key="1">
    <citation type="submission" date="2017-11" db="EMBL/GenBank/DDBJ databases">
        <title>Isolation and Characterization of Methanogenic Archaea from Saline Meromictic Lake at Siberia.</title>
        <authorList>
            <person name="Shen Y."/>
            <person name="Huang H.-H."/>
            <person name="Lai M.-C."/>
            <person name="Chen S.-C."/>
        </authorList>
    </citation>
    <scope>NUCLEOTIDE SEQUENCE [LARGE SCALE GENOMIC DNA]</scope>
    <source>
        <strain evidence="5 6">SY-01</strain>
    </source>
</reference>
<name>A0A4E0Q6K6_9EURY</name>
<dbReference type="OrthoDB" id="105365at2157"/>
<dbReference type="RefSeq" id="WP_135389268.1">
    <property type="nucleotide sequence ID" value="NZ_PGGK01000004.1"/>
</dbReference>
<dbReference type="GO" id="GO:0016491">
    <property type="term" value="F:oxidoreductase activity"/>
    <property type="evidence" value="ECO:0007669"/>
    <property type="project" value="UniProtKB-KW"/>
</dbReference>
<keyword evidence="1" id="KW-0285">Flavoprotein</keyword>
<dbReference type="InterPro" id="IPR000415">
    <property type="entry name" value="Nitroreductase-like"/>
</dbReference>
<dbReference type="PANTHER" id="PTHR23026:SF90">
    <property type="entry name" value="IODOTYROSINE DEIODINASE 1"/>
    <property type="match status" value="1"/>
</dbReference>